<gene>
    <name evidence="2" type="ORF">GCM10009827_050820</name>
</gene>
<organism evidence="2 3">
    <name type="scientific">Dactylosporangium maewongense</name>
    <dbReference type="NCBI Taxonomy" id="634393"/>
    <lineage>
        <taxon>Bacteria</taxon>
        <taxon>Bacillati</taxon>
        <taxon>Actinomycetota</taxon>
        <taxon>Actinomycetes</taxon>
        <taxon>Micromonosporales</taxon>
        <taxon>Micromonosporaceae</taxon>
        <taxon>Dactylosporangium</taxon>
    </lineage>
</organism>
<evidence type="ECO:0000256" key="1">
    <source>
        <dbReference type="SAM" id="MobiDB-lite"/>
    </source>
</evidence>
<proteinExistence type="predicted"/>
<name>A0ABN2AUH0_9ACTN</name>
<feature type="region of interest" description="Disordered" evidence="1">
    <location>
        <begin position="209"/>
        <end position="228"/>
    </location>
</feature>
<evidence type="ECO:0008006" key="4">
    <source>
        <dbReference type="Google" id="ProtNLM"/>
    </source>
</evidence>
<dbReference type="SUPFAM" id="SSF48371">
    <property type="entry name" value="ARM repeat"/>
    <property type="match status" value="2"/>
</dbReference>
<dbReference type="InterPro" id="IPR004830">
    <property type="entry name" value="LRR_variant"/>
</dbReference>
<dbReference type="InterPro" id="IPR016024">
    <property type="entry name" value="ARM-type_fold"/>
</dbReference>
<comment type="caution">
    <text evidence="2">The sequence shown here is derived from an EMBL/GenBank/DDBJ whole genome shotgun (WGS) entry which is preliminary data.</text>
</comment>
<reference evidence="2 3" key="1">
    <citation type="journal article" date="2019" name="Int. J. Syst. Evol. Microbiol.">
        <title>The Global Catalogue of Microorganisms (GCM) 10K type strain sequencing project: providing services to taxonomists for standard genome sequencing and annotation.</title>
        <authorList>
            <consortium name="The Broad Institute Genomics Platform"/>
            <consortium name="The Broad Institute Genome Sequencing Center for Infectious Disease"/>
            <person name="Wu L."/>
            <person name="Ma J."/>
        </authorList>
    </citation>
    <scope>NUCLEOTIDE SEQUENCE [LARGE SCALE GENOMIC DNA]</scope>
    <source>
        <strain evidence="2 3">JCM 15933</strain>
    </source>
</reference>
<evidence type="ECO:0000313" key="3">
    <source>
        <dbReference type="Proteomes" id="UP001501470"/>
    </source>
</evidence>
<dbReference type="Gene3D" id="1.25.10.10">
    <property type="entry name" value="Leucine-rich Repeat Variant"/>
    <property type="match status" value="2"/>
</dbReference>
<sequence length="484" mass="50094">MPVTRPAILRGLAANPGLDPLLLAPLLTAADAAVLDALARRADLPAPAASALARHPDPQLRRALAGNPSAAPHAWRVLSTDPDEAVRVALARGHSTDHRPAVDLPLPGDAQLALAADAAVPVRLALARRRDLSEPARLWLATDPSAGVREALARSWPSPPEPVLRQLLTDPDPAVRRAAVSSAFSSALPADLLPGLLADLATREDAARHALPPPATDPAAGGTAAGGAGPARGVGVDVAGLVGDADPAVREAVAGNPRVPLAAVLALADDPDEDVRVAVMLRPDLPDAERRRISSGVEPQTYHVADWLRPAHASPAVRAAHARSPFVWCRRAVAFSSDLPAEAVAVLAADEDHSVRLLLAEHHPDVPGHILPDLVRSTGHARWDLARHPAMPAGALAAMALGEDTDLRRVAATAPNLPPAVAETLTRHADDTTRAYVAANPALPVPAVLALLDDPDPRVAEAAARNPRLPPATAGRLLAAGAPR</sequence>
<protein>
    <recommendedName>
        <fullName evidence="4">Leucine rich repeat (LRR) protein</fullName>
    </recommendedName>
</protein>
<dbReference type="InterPro" id="IPR011989">
    <property type="entry name" value="ARM-like"/>
</dbReference>
<evidence type="ECO:0000313" key="2">
    <source>
        <dbReference type="EMBL" id="GAA1527603.1"/>
    </source>
</evidence>
<accession>A0ABN2AUH0</accession>
<dbReference type="Pfam" id="PF01816">
    <property type="entry name" value="LRV"/>
    <property type="match status" value="1"/>
</dbReference>
<dbReference type="Proteomes" id="UP001501470">
    <property type="component" value="Unassembled WGS sequence"/>
</dbReference>
<dbReference type="EMBL" id="BAAAQD010000010">
    <property type="protein sequence ID" value="GAA1527603.1"/>
    <property type="molecule type" value="Genomic_DNA"/>
</dbReference>
<feature type="region of interest" description="Disordered" evidence="1">
    <location>
        <begin position="463"/>
        <end position="484"/>
    </location>
</feature>
<keyword evidence="3" id="KW-1185">Reference proteome</keyword>